<feature type="region of interest" description="Disordered" evidence="1">
    <location>
        <begin position="1"/>
        <end position="49"/>
    </location>
</feature>
<evidence type="ECO:0000313" key="3">
    <source>
        <dbReference type="Proteomes" id="UP000509346"/>
    </source>
</evidence>
<dbReference type="KEGG" id="hpel:HZS54_11555"/>
<gene>
    <name evidence="2" type="ORF">HZS54_11555</name>
</gene>
<proteinExistence type="predicted"/>
<dbReference type="OrthoDB" id="381869at2157"/>
<evidence type="ECO:0000313" key="2">
    <source>
        <dbReference type="EMBL" id="QLH82203.1"/>
    </source>
</evidence>
<feature type="compositionally biased region" description="Basic and acidic residues" evidence="1">
    <location>
        <begin position="28"/>
        <end position="38"/>
    </location>
</feature>
<dbReference type="GeneID" id="56083234"/>
<dbReference type="AlphaFoldDB" id="A0A7D5P6V1"/>
<dbReference type="EMBL" id="CP058909">
    <property type="protein sequence ID" value="QLH82203.1"/>
    <property type="molecule type" value="Genomic_DNA"/>
</dbReference>
<reference evidence="2 3" key="1">
    <citation type="submission" date="2020-07" db="EMBL/GenBank/DDBJ databases">
        <title>Halosimplex litoreum sp. nov. and Halosimplex rubrum sp. nov., isolated from different salt environments.</title>
        <authorList>
            <person name="Cui H."/>
        </authorList>
    </citation>
    <scope>NUCLEOTIDE SEQUENCE [LARGE SCALE GENOMIC DNA]</scope>
    <source>
        <strain evidence="2 3">R2</strain>
    </source>
</reference>
<dbReference type="Proteomes" id="UP000509346">
    <property type="component" value="Chromosome"/>
</dbReference>
<accession>A0A7D5P6V1</accession>
<sequence length="116" mass="12963">MSEPEATEQTSSTQEAPRIGSPNLTNTHEPESEVKPIEAAEDDSDPTFRAVYTGFDDDLEVELVKRVPATKSEHQFGHAIIDRPEWDESKKALLQNVRVDVLNEDTEAELEVEIDG</sequence>
<evidence type="ECO:0000256" key="1">
    <source>
        <dbReference type="SAM" id="MobiDB-lite"/>
    </source>
</evidence>
<name>A0A7D5P6V1_9EURY</name>
<organism evidence="2 3">
    <name type="scientific">Halosimplex pelagicum</name>
    <dbReference type="NCBI Taxonomy" id="869886"/>
    <lineage>
        <taxon>Archaea</taxon>
        <taxon>Methanobacteriati</taxon>
        <taxon>Methanobacteriota</taxon>
        <taxon>Stenosarchaea group</taxon>
        <taxon>Halobacteria</taxon>
        <taxon>Halobacteriales</taxon>
        <taxon>Haloarculaceae</taxon>
        <taxon>Halosimplex</taxon>
    </lineage>
</organism>
<protein>
    <submittedName>
        <fullName evidence="2">Uncharacterized protein</fullName>
    </submittedName>
</protein>
<keyword evidence="3" id="KW-1185">Reference proteome</keyword>
<dbReference type="RefSeq" id="WP_179922671.1">
    <property type="nucleotide sequence ID" value="NZ_CP058909.1"/>
</dbReference>